<evidence type="ECO:0000256" key="4">
    <source>
        <dbReference type="ARBA" id="ARBA00023163"/>
    </source>
</evidence>
<dbReference type="EMBL" id="JAARLZ010000005">
    <property type="protein sequence ID" value="NII06819.1"/>
    <property type="molecule type" value="Genomic_DNA"/>
</dbReference>
<keyword evidence="3" id="KW-0238">DNA-binding</keyword>
<keyword evidence="4" id="KW-0804">Transcription</keyword>
<evidence type="ECO:0000256" key="3">
    <source>
        <dbReference type="ARBA" id="ARBA00023125"/>
    </source>
</evidence>
<evidence type="ECO:0000259" key="5">
    <source>
        <dbReference type="PROSITE" id="PS50931"/>
    </source>
</evidence>
<dbReference type="SUPFAM" id="SSF53850">
    <property type="entry name" value="Periplasmic binding protein-like II"/>
    <property type="match status" value="1"/>
</dbReference>
<dbReference type="InterPro" id="IPR036390">
    <property type="entry name" value="WH_DNA-bd_sf"/>
</dbReference>
<dbReference type="FunFam" id="1.10.10.10:FF:000001">
    <property type="entry name" value="LysR family transcriptional regulator"/>
    <property type="match status" value="1"/>
</dbReference>
<dbReference type="GO" id="GO:0003700">
    <property type="term" value="F:DNA-binding transcription factor activity"/>
    <property type="evidence" value="ECO:0007669"/>
    <property type="project" value="InterPro"/>
</dbReference>
<dbReference type="InterPro" id="IPR005119">
    <property type="entry name" value="LysR_subst-bd"/>
</dbReference>
<organism evidence="6 7">
    <name type="scientific">Luteibacter anthropi</name>
    <dbReference type="NCBI Taxonomy" id="564369"/>
    <lineage>
        <taxon>Bacteria</taxon>
        <taxon>Pseudomonadati</taxon>
        <taxon>Pseudomonadota</taxon>
        <taxon>Gammaproteobacteria</taxon>
        <taxon>Lysobacterales</taxon>
        <taxon>Rhodanobacteraceae</taxon>
        <taxon>Luteibacter</taxon>
    </lineage>
</organism>
<comment type="caution">
    <text evidence="6">The sequence shown here is derived from an EMBL/GenBank/DDBJ whole genome shotgun (WGS) entry which is preliminary data.</text>
</comment>
<dbReference type="Pfam" id="PF03466">
    <property type="entry name" value="LysR_substrate"/>
    <property type="match status" value="1"/>
</dbReference>
<dbReference type="InterPro" id="IPR036388">
    <property type="entry name" value="WH-like_DNA-bd_sf"/>
</dbReference>
<gene>
    <name evidence="6" type="ORF">HBF25_10515</name>
</gene>
<dbReference type="PANTHER" id="PTHR30537:SF5">
    <property type="entry name" value="HTH-TYPE TRANSCRIPTIONAL ACTIVATOR TTDR-RELATED"/>
    <property type="match status" value="1"/>
</dbReference>
<comment type="similarity">
    <text evidence="1">Belongs to the LysR transcriptional regulatory family.</text>
</comment>
<dbReference type="PANTHER" id="PTHR30537">
    <property type="entry name" value="HTH-TYPE TRANSCRIPTIONAL REGULATOR"/>
    <property type="match status" value="1"/>
</dbReference>
<protein>
    <submittedName>
        <fullName evidence="6">LysR family transcriptional regulator</fullName>
    </submittedName>
</protein>
<dbReference type="SUPFAM" id="SSF46785">
    <property type="entry name" value="Winged helix' DNA-binding domain"/>
    <property type="match status" value="1"/>
</dbReference>
<dbReference type="PROSITE" id="PS50931">
    <property type="entry name" value="HTH_LYSR"/>
    <property type="match status" value="1"/>
</dbReference>
<dbReference type="AlphaFoldDB" id="A0A7X5UAL2"/>
<evidence type="ECO:0000313" key="7">
    <source>
        <dbReference type="Proteomes" id="UP000490980"/>
    </source>
</evidence>
<dbReference type="InterPro" id="IPR000847">
    <property type="entry name" value="LysR_HTH_N"/>
</dbReference>
<keyword evidence="2" id="KW-0805">Transcription regulation</keyword>
<keyword evidence="7" id="KW-1185">Reference proteome</keyword>
<sequence>MGQHLHSHLQGLSAFVHTVETGSFTAAGIRMGMSKSAVGKAVARLEERLGVRLLERTTRSLSVTAEGRTYYESCLRVIDELGTTESLLAARHNSVSGVLRVNLPLSFGRSCVMPVLLELSHRHPGLELDVSFTDRFVDLVEEGVDLAVRLGGVGDHATLVGRSLGMQRSVICAAPSYLERKGRPLSADDLASHDCVAFAKDGRPLPWTVRGADGLPLMMAVRPRHTVSHGEALLDAVVGGLGVACLSTWLIAGELLKGTLEVLPVGLPYGDAPITALWPKSRDLAPKVRVAVDALVAAFLPVPPWDR</sequence>
<dbReference type="Gene3D" id="1.10.10.10">
    <property type="entry name" value="Winged helix-like DNA-binding domain superfamily/Winged helix DNA-binding domain"/>
    <property type="match status" value="1"/>
</dbReference>
<dbReference type="InterPro" id="IPR058163">
    <property type="entry name" value="LysR-type_TF_proteobact-type"/>
</dbReference>
<dbReference type="GO" id="GO:0003677">
    <property type="term" value="F:DNA binding"/>
    <property type="evidence" value="ECO:0007669"/>
    <property type="project" value="UniProtKB-KW"/>
</dbReference>
<proteinExistence type="inferred from homology"/>
<dbReference type="RefSeq" id="WP_166948148.1">
    <property type="nucleotide sequence ID" value="NZ_CP077072.1"/>
</dbReference>
<feature type="domain" description="HTH lysR-type" evidence="5">
    <location>
        <begin position="9"/>
        <end position="64"/>
    </location>
</feature>
<accession>A0A7X5UAL2</accession>
<dbReference type="CDD" id="cd08475">
    <property type="entry name" value="PBP2_CrgA_like_6"/>
    <property type="match status" value="1"/>
</dbReference>
<dbReference type="Pfam" id="PF00126">
    <property type="entry name" value="HTH_1"/>
    <property type="match status" value="1"/>
</dbReference>
<reference evidence="6 7" key="1">
    <citation type="submission" date="2020-03" db="EMBL/GenBank/DDBJ databases">
        <authorList>
            <person name="Lai Q."/>
        </authorList>
    </citation>
    <scope>NUCLEOTIDE SEQUENCE [LARGE SCALE GENOMIC DNA]</scope>
    <source>
        <strain evidence="6 7">CCUG 25036</strain>
    </source>
</reference>
<dbReference type="Gene3D" id="3.40.190.290">
    <property type="match status" value="1"/>
</dbReference>
<dbReference type="Proteomes" id="UP000490980">
    <property type="component" value="Unassembled WGS sequence"/>
</dbReference>
<evidence type="ECO:0000313" key="6">
    <source>
        <dbReference type="EMBL" id="NII06819.1"/>
    </source>
</evidence>
<name>A0A7X5UAL2_9GAMM</name>
<evidence type="ECO:0000256" key="2">
    <source>
        <dbReference type="ARBA" id="ARBA00023015"/>
    </source>
</evidence>
<evidence type="ECO:0000256" key="1">
    <source>
        <dbReference type="ARBA" id="ARBA00009437"/>
    </source>
</evidence>